<evidence type="ECO:0000313" key="4">
    <source>
        <dbReference type="Proteomes" id="UP000683360"/>
    </source>
</evidence>
<dbReference type="OrthoDB" id="6103772at2759"/>
<feature type="chain" id="PRO_5035771301" evidence="2">
    <location>
        <begin position="19"/>
        <end position="229"/>
    </location>
</feature>
<feature type="region of interest" description="Disordered" evidence="1">
    <location>
        <begin position="162"/>
        <end position="199"/>
    </location>
</feature>
<dbReference type="Proteomes" id="UP000683360">
    <property type="component" value="Unassembled WGS sequence"/>
</dbReference>
<sequence length="229" mass="25831">MMLQLAIVFCIIFGCTYAKSPADNYLSTTASIMGKSDNDIRKDLDSCAEMDYPSQEDISAKTGMVKCILDVVNNLCPEDTCSLGARVSLNFIGWYRIEEKKECVDLDEDAAYDPSCHIRIKVRYASGLSPDIFDQLFWFLYDPEVTEMTGCNEEQERSLQSLVSQRKKKNLRTRGDQPPPPPPPPPPGNITLNKKAARDAGKIKETIMKSRDSAIFSNLKRKLRRFTSN</sequence>
<accession>A0A8S3RDM4</accession>
<feature type="compositionally biased region" description="Pro residues" evidence="1">
    <location>
        <begin position="177"/>
        <end position="188"/>
    </location>
</feature>
<keyword evidence="4" id="KW-1185">Reference proteome</keyword>
<evidence type="ECO:0000256" key="1">
    <source>
        <dbReference type="SAM" id="MobiDB-lite"/>
    </source>
</evidence>
<reference evidence="3" key="1">
    <citation type="submission" date="2021-03" db="EMBL/GenBank/DDBJ databases">
        <authorList>
            <person name="Bekaert M."/>
        </authorList>
    </citation>
    <scope>NUCLEOTIDE SEQUENCE</scope>
</reference>
<dbReference type="EMBL" id="CAJPWZ010001076">
    <property type="protein sequence ID" value="CAG2207437.1"/>
    <property type="molecule type" value="Genomic_DNA"/>
</dbReference>
<comment type="caution">
    <text evidence="3">The sequence shown here is derived from an EMBL/GenBank/DDBJ whole genome shotgun (WGS) entry which is preliminary data.</text>
</comment>
<proteinExistence type="predicted"/>
<name>A0A8S3RDM4_MYTED</name>
<protein>
    <submittedName>
        <fullName evidence="3">CoxA</fullName>
    </submittedName>
</protein>
<organism evidence="3 4">
    <name type="scientific">Mytilus edulis</name>
    <name type="common">Blue mussel</name>
    <dbReference type="NCBI Taxonomy" id="6550"/>
    <lineage>
        <taxon>Eukaryota</taxon>
        <taxon>Metazoa</taxon>
        <taxon>Spiralia</taxon>
        <taxon>Lophotrochozoa</taxon>
        <taxon>Mollusca</taxon>
        <taxon>Bivalvia</taxon>
        <taxon>Autobranchia</taxon>
        <taxon>Pteriomorphia</taxon>
        <taxon>Mytilida</taxon>
        <taxon>Mytiloidea</taxon>
        <taxon>Mytilidae</taxon>
        <taxon>Mytilinae</taxon>
        <taxon>Mytilus</taxon>
    </lineage>
</organism>
<dbReference type="AlphaFoldDB" id="A0A8S3RDM4"/>
<evidence type="ECO:0000313" key="3">
    <source>
        <dbReference type="EMBL" id="CAG2207437.1"/>
    </source>
</evidence>
<keyword evidence="2" id="KW-0732">Signal</keyword>
<feature type="signal peptide" evidence="2">
    <location>
        <begin position="1"/>
        <end position="18"/>
    </location>
</feature>
<evidence type="ECO:0000256" key="2">
    <source>
        <dbReference type="SAM" id="SignalP"/>
    </source>
</evidence>
<gene>
    <name evidence="3" type="ORF">MEDL_21744</name>
</gene>